<gene>
    <name evidence="8" type="ORF">FGL95_27085</name>
</gene>
<dbReference type="SUPFAM" id="SSF81342">
    <property type="entry name" value="Transmembrane di-heme cytochromes"/>
    <property type="match status" value="1"/>
</dbReference>
<keyword evidence="3 6" id="KW-0812">Transmembrane</keyword>
<evidence type="ECO:0000256" key="1">
    <source>
        <dbReference type="ARBA" id="ARBA00004651"/>
    </source>
</evidence>
<evidence type="ECO:0000256" key="4">
    <source>
        <dbReference type="ARBA" id="ARBA00022989"/>
    </source>
</evidence>
<evidence type="ECO:0000256" key="6">
    <source>
        <dbReference type="SAM" id="Phobius"/>
    </source>
</evidence>
<proteinExistence type="predicted"/>
<evidence type="ECO:0000313" key="8">
    <source>
        <dbReference type="EMBL" id="NMN98702.1"/>
    </source>
</evidence>
<reference evidence="8 9" key="1">
    <citation type="submission" date="2019-05" db="EMBL/GenBank/DDBJ databases">
        <authorList>
            <person name="Lee S.D."/>
        </authorList>
    </citation>
    <scope>NUCLEOTIDE SEQUENCE [LARGE SCALE GENOMIC DNA]</scope>
    <source>
        <strain evidence="8 9">YC2-7</strain>
    </source>
</reference>
<evidence type="ECO:0000313" key="9">
    <source>
        <dbReference type="Proteomes" id="UP000535543"/>
    </source>
</evidence>
<dbReference type="Proteomes" id="UP000535543">
    <property type="component" value="Unassembled WGS sequence"/>
</dbReference>
<reference evidence="8 9" key="2">
    <citation type="submission" date="2020-06" db="EMBL/GenBank/DDBJ databases">
        <title>Antribacter stalactiti gen. nov., sp. nov., a new member of the family Nacardiaceae isolated from a cave.</title>
        <authorList>
            <person name="Kim I.S."/>
        </authorList>
    </citation>
    <scope>NUCLEOTIDE SEQUENCE [LARGE SCALE GENOMIC DNA]</scope>
    <source>
        <strain evidence="8 9">YC2-7</strain>
    </source>
</reference>
<keyword evidence="4 6" id="KW-1133">Transmembrane helix</keyword>
<keyword evidence="5 6" id="KW-0472">Membrane</keyword>
<feature type="transmembrane region" description="Helical" evidence="6">
    <location>
        <begin position="116"/>
        <end position="135"/>
    </location>
</feature>
<feature type="transmembrane region" description="Helical" evidence="6">
    <location>
        <begin position="59"/>
        <end position="77"/>
    </location>
</feature>
<sequence>MTQPDEDADLHRFTRVERWVHWSTGGLTIACILTAAILYNGSLAVLVGNRHVVELVHVYCGYALPIPLIVGFASASYRADLRRLNRFLPDDWRWLRSKTTRLSGAGVGKFNAGQKLNAALSAGSILVFLGTGTVMFFPEWTRLAWRTGATFVHDWFAIAFGLLVVGHLAYALNDRYAMRGMLTGFVPQWWAVREHVEWAQEEAPQSK</sequence>
<dbReference type="AlphaFoldDB" id="A0A848KQ27"/>
<comment type="caution">
    <text evidence="8">The sequence shown here is derived from an EMBL/GenBank/DDBJ whole genome shotgun (WGS) entry which is preliminary data.</text>
</comment>
<protein>
    <submittedName>
        <fullName evidence="8">Formate dehydrogenase</fullName>
    </submittedName>
</protein>
<dbReference type="GO" id="GO:0005886">
    <property type="term" value="C:plasma membrane"/>
    <property type="evidence" value="ECO:0007669"/>
    <property type="project" value="UniProtKB-SubCell"/>
</dbReference>
<dbReference type="EMBL" id="VCQU01000012">
    <property type="protein sequence ID" value="NMN98702.1"/>
    <property type="molecule type" value="Genomic_DNA"/>
</dbReference>
<keyword evidence="2" id="KW-1003">Cell membrane</keyword>
<keyword evidence="9" id="KW-1185">Reference proteome</keyword>
<accession>A0A848KQ27</accession>
<comment type="subcellular location">
    <subcellularLocation>
        <location evidence="1">Cell membrane</location>
        <topology evidence="1">Multi-pass membrane protein</topology>
    </subcellularLocation>
</comment>
<dbReference type="Pfam" id="PF01292">
    <property type="entry name" value="Ni_hydr_CYTB"/>
    <property type="match status" value="1"/>
</dbReference>
<evidence type="ECO:0000256" key="5">
    <source>
        <dbReference type="ARBA" id="ARBA00023136"/>
    </source>
</evidence>
<name>A0A848KQ27_9NOCA</name>
<feature type="transmembrane region" description="Helical" evidence="6">
    <location>
        <begin position="19"/>
        <end position="39"/>
    </location>
</feature>
<feature type="domain" description="Cytochrome b561 bacterial/Ni-hydrogenase" evidence="7">
    <location>
        <begin position="12"/>
        <end position="184"/>
    </location>
</feature>
<dbReference type="InterPro" id="IPR011577">
    <property type="entry name" value="Cyt_b561_bac/Ni-Hgenase"/>
</dbReference>
<dbReference type="GO" id="GO:0009055">
    <property type="term" value="F:electron transfer activity"/>
    <property type="evidence" value="ECO:0007669"/>
    <property type="project" value="InterPro"/>
</dbReference>
<feature type="transmembrane region" description="Helical" evidence="6">
    <location>
        <begin position="155"/>
        <end position="172"/>
    </location>
</feature>
<dbReference type="Gene3D" id="1.20.950.20">
    <property type="entry name" value="Transmembrane di-heme cytochromes, Chain C"/>
    <property type="match status" value="1"/>
</dbReference>
<dbReference type="RefSeq" id="WP_169593297.1">
    <property type="nucleotide sequence ID" value="NZ_VCQU01000012.1"/>
</dbReference>
<evidence type="ECO:0000256" key="3">
    <source>
        <dbReference type="ARBA" id="ARBA00022692"/>
    </source>
</evidence>
<dbReference type="InterPro" id="IPR016174">
    <property type="entry name" value="Di-haem_cyt_TM"/>
</dbReference>
<evidence type="ECO:0000259" key="7">
    <source>
        <dbReference type="Pfam" id="PF01292"/>
    </source>
</evidence>
<organism evidence="8 9">
    <name type="scientific">Antrihabitans stalactiti</name>
    <dbReference type="NCBI Taxonomy" id="2584121"/>
    <lineage>
        <taxon>Bacteria</taxon>
        <taxon>Bacillati</taxon>
        <taxon>Actinomycetota</taxon>
        <taxon>Actinomycetes</taxon>
        <taxon>Mycobacteriales</taxon>
        <taxon>Nocardiaceae</taxon>
        <taxon>Antrihabitans</taxon>
    </lineage>
</organism>
<dbReference type="GO" id="GO:0022904">
    <property type="term" value="P:respiratory electron transport chain"/>
    <property type="evidence" value="ECO:0007669"/>
    <property type="project" value="InterPro"/>
</dbReference>
<evidence type="ECO:0000256" key="2">
    <source>
        <dbReference type="ARBA" id="ARBA00022475"/>
    </source>
</evidence>